<comment type="caution">
    <text evidence="2">The sequence shown here is derived from an EMBL/GenBank/DDBJ whole genome shotgun (WGS) entry which is preliminary data.</text>
</comment>
<evidence type="ECO:0000313" key="2">
    <source>
        <dbReference type="EMBL" id="KAJ8400293.1"/>
    </source>
</evidence>
<protein>
    <submittedName>
        <fullName evidence="2">Uncharacterized protein</fullName>
    </submittedName>
</protein>
<evidence type="ECO:0000313" key="3">
    <source>
        <dbReference type="Proteomes" id="UP001221898"/>
    </source>
</evidence>
<dbReference type="EMBL" id="JAINUG010000078">
    <property type="protein sequence ID" value="KAJ8400293.1"/>
    <property type="molecule type" value="Genomic_DNA"/>
</dbReference>
<evidence type="ECO:0000256" key="1">
    <source>
        <dbReference type="SAM" id="MobiDB-lite"/>
    </source>
</evidence>
<organism evidence="2 3">
    <name type="scientific">Aldrovandia affinis</name>
    <dbReference type="NCBI Taxonomy" id="143900"/>
    <lineage>
        <taxon>Eukaryota</taxon>
        <taxon>Metazoa</taxon>
        <taxon>Chordata</taxon>
        <taxon>Craniata</taxon>
        <taxon>Vertebrata</taxon>
        <taxon>Euteleostomi</taxon>
        <taxon>Actinopterygii</taxon>
        <taxon>Neopterygii</taxon>
        <taxon>Teleostei</taxon>
        <taxon>Notacanthiformes</taxon>
        <taxon>Halosauridae</taxon>
        <taxon>Aldrovandia</taxon>
    </lineage>
</organism>
<keyword evidence="3" id="KW-1185">Reference proteome</keyword>
<feature type="region of interest" description="Disordered" evidence="1">
    <location>
        <begin position="65"/>
        <end position="84"/>
    </location>
</feature>
<dbReference type="Proteomes" id="UP001221898">
    <property type="component" value="Unassembled WGS sequence"/>
</dbReference>
<feature type="compositionally biased region" description="Low complexity" evidence="1">
    <location>
        <begin position="157"/>
        <end position="175"/>
    </location>
</feature>
<proteinExistence type="predicted"/>
<dbReference type="AlphaFoldDB" id="A0AAD7SDI7"/>
<feature type="region of interest" description="Disordered" evidence="1">
    <location>
        <begin position="152"/>
        <end position="175"/>
    </location>
</feature>
<sequence>MGYQRPLRMSWHPKNLRTILPSIHINNRLRERRTKVPESSPSSFPTNPCHPEQFQVTLSLPAATSEEPMPLGRTHLSQQQHDRRMRERIPYTKLDQPLQVSTLDGRPLGSGSVHFITAPLRLYIGGIGQLFDDTDLTGGEPFGVQLQYSGLEASGASPTGSPSRLLPSTSRSEGP</sequence>
<reference evidence="2" key="1">
    <citation type="journal article" date="2023" name="Science">
        <title>Genome structures resolve the early diversification of teleost fishes.</title>
        <authorList>
            <person name="Parey E."/>
            <person name="Louis A."/>
            <person name="Montfort J."/>
            <person name="Bouchez O."/>
            <person name="Roques C."/>
            <person name="Iampietro C."/>
            <person name="Lluch J."/>
            <person name="Castinel A."/>
            <person name="Donnadieu C."/>
            <person name="Desvignes T."/>
            <person name="Floi Bucao C."/>
            <person name="Jouanno E."/>
            <person name="Wen M."/>
            <person name="Mejri S."/>
            <person name="Dirks R."/>
            <person name="Jansen H."/>
            <person name="Henkel C."/>
            <person name="Chen W.J."/>
            <person name="Zahm M."/>
            <person name="Cabau C."/>
            <person name="Klopp C."/>
            <person name="Thompson A.W."/>
            <person name="Robinson-Rechavi M."/>
            <person name="Braasch I."/>
            <person name="Lecointre G."/>
            <person name="Bobe J."/>
            <person name="Postlethwait J.H."/>
            <person name="Berthelot C."/>
            <person name="Roest Crollius H."/>
            <person name="Guiguen Y."/>
        </authorList>
    </citation>
    <scope>NUCLEOTIDE SEQUENCE</scope>
    <source>
        <strain evidence="2">NC1722</strain>
    </source>
</reference>
<accession>A0AAD7SDI7</accession>
<feature type="compositionally biased region" description="Polar residues" evidence="1">
    <location>
        <begin position="37"/>
        <end position="46"/>
    </location>
</feature>
<name>A0AAD7SDI7_9TELE</name>
<gene>
    <name evidence="2" type="ORF">AAFF_G00399870</name>
</gene>
<feature type="region of interest" description="Disordered" evidence="1">
    <location>
        <begin position="30"/>
        <end position="50"/>
    </location>
</feature>